<gene>
    <name evidence="1" type="ORF">M9H77_13927</name>
</gene>
<reference evidence="2" key="1">
    <citation type="journal article" date="2023" name="Nat. Plants">
        <title>Single-cell RNA sequencing provides a high-resolution roadmap for understanding the multicellular compartmentation of specialized metabolism.</title>
        <authorList>
            <person name="Sun S."/>
            <person name="Shen X."/>
            <person name="Li Y."/>
            <person name="Li Y."/>
            <person name="Wang S."/>
            <person name="Li R."/>
            <person name="Zhang H."/>
            <person name="Shen G."/>
            <person name="Guo B."/>
            <person name="Wei J."/>
            <person name="Xu J."/>
            <person name="St-Pierre B."/>
            <person name="Chen S."/>
            <person name="Sun C."/>
        </authorList>
    </citation>
    <scope>NUCLEOTIDE SEQUENCE [LARGE SCALE GENOMIC DNA]</scope>
</reference>
<protein>
    <submittedName>
        <fullName evidence="1">Uncharacterized protein</fullName>
    </submittedName>
</protein>
<dbReference type="Proteomes" id="UP001060085">
    <property type="component" value="Linkage Group LG03"/>
</dbReference>
<evidence type="ECO:0000313" key="2">
    <source>
        <dbReference type="Proteomes" id="UP001060085"/>
    </source>
</evidence>
<organism evidence="1 2">
    <name type="scientific">Catharanthus roseus</name>
    <name type="common">Madagascar periwinkle</name>
    <name type="synonym">Vinca rosea</name>
    <dbReference type="NCBI Taxonomy" id="4058"/>
    <lineage>
        <taxon>Eukaryota</taxon>
        <taxon>Viridiplantae</taxon>
        <taxon>Streptophyta</taxon>
        <taxon>Embryophyta</taxon>
        <taxon>Tracheophyta</taxon>
        <taxon>Spermatophyta</taxon>
        <taxon>Magnoliopsida</taxon>
        <taxon>eudicotyledons</taxon>
        <taxon>Gunneridae</taxon>
        <taxon>Pentapetalae</taxon>
        <taxon>asterids</taxon>
        <taxon>lamiids</taxon>
        <taxon>Gentianales</taxon>
        <taxon>Apocynaceae</taxon>
        <taxon>Rauvolfioideae</taxon>
        <taxon>Vinceae</taxon>
        <taxon>Catharanthinae</taxon>
        <taxon>Catharanthus</taxon>
    </lineage>
</organism>
<comment type="caution">
    <text evidence="1">The sequence shown here is derived from an EMBL/GenBank/DDBJ whole genome shotgun (WGS) entry which is preliminary data.</text>
</comment>
<dbReference type="EMBL" id="CM044703">
    <property type="protein sequence ID" value="KAI5673563.1"/>
    <property type="molecule type" value="Genomic_DNA"/>
</dbReference>
<keyword evidence="2" id="KW-1185">Reference proteome</keyword>
<sequence>MASKITKKESQLEDHKCQHAVRTKREKKPRHPETVVTTVVVGDWGLLHEDPVREEKSAFVHGEVPVERVSHCQAPPCRRWAIRRRSRFKNLGQTGDGPYVNLPQASKGSKIQDRAGGIEEGAKPGTARLRPSSKVVQLETPP</sequence>
<name>A0ACC0BLR0_CATRO</name>
<accession>A0ACC0BLR0</accession>
<proteinExistence type="predicted"/>
<evidence type="ECO:0000313" key="1">
    <source>
        <dbReference type="EMBL" id="KAI5673563.1"/>
    </source>
</evidence>